<evidence type="ECO:0000313" key="4">
    <source>
        <dbReference type="EMBL" id="AJE22468.1"/>
    </source>
</evidence>
<dbReference type="KEGG" id="acx:Achr_30550"/>
<dbReference type="AlphaFoldDB" id="A0A0C4WJ36"/>
<name>A0A0C4WJ36_9GAMM</name>
<protein>
    <submittedName>
        <fullName evidence="4">Acyl-CoA N-acyltransferases (Nat)</fullName>
    </submittedName>
</protein>
<reference evidence="4 5" key="1">
    <citation type="journal article" date="2015" name="PLoS ONE">
        <title>Azotobacter Genomes: The Genome of Azotobacter chroococcum NCIMB 8003 (ATCC 4412).</title>
        <authorList>
            <person name="Robson R.L."/>
            <person name="Jones R."/>
            <person name="Robson R.M."/>
            <person name="Schwartz A."/>
            <person name="Richardson T.H."/>
        </authorList>
    </citation>
    <scope>NUCLEOTIDE SEQUENCE [LARGE SCALE GENOMIC DNA]</scope>
    <source>
        <strain evidence="4 5">NCIMB 8003</strain>
    </source>
</reference>
<keyword evidence="2 4" id="KW-0012">Acyltransferase</keyword>
<dbReference type="GO" id="GO:0016747">
    <property type="term" value="F:acyltransferase activity, transferring groups other than amino-acyl groups"/>
    <property type="evidence" value="ECO:0007669"/>
    <property type="project" value="InterPro"/>
</dbReference>
<dbReference type="InterPro" id="IPR050832">
    <property type="entry name" value="Bact_Acetyltransf"/>
</dbReference>
<dbReference type="Pfam" id="PF00583">
    <property type="entry name" value="Acetyltransf_1"/>
    <property type="match status" value="1"/>
</dbReference>
<dbReference type="PROSITE" id="PS51186">
    <property type="entry name" value="GNAT"/>
    <property type="match status" value="1"/>
</dbReference>
<dbReference type="Gene3D" id="3.40.630.30">
    <property type="match status" value="1"/>
</dbReference>
<dbReference type="EMBL" id="CP010415">
    <property type="protein sequence ID" value="AJE22468.1"/>
    <property type="molecule type" value="Genomic_DNA"/>
</dbReference>
<evidence type="ECO:0000313" key="5">
    <source>
        <dbReference type="Proteomes" id="UP000068210"/>
    </source>
</evidence>
<dbReference type="CDD" id="cd04301">
    <property type="entry name" value="NAT_SF"/>
    <property type="match status" value="1"/>
</dbReference>
<dbReference type="HOGENOM" id="CLU_013985_34_1_6"/>
<dbReference type="InterPro" id="IPR000182">
    <property type="entry name" value="GNAT_dom"/>
</dbReference>
<keyword evidence="5" id="KW-1185">Reference proteome</keyword>
<dbReference type="STRING" id="1328314.Achr_30550"/>
<feature type="domain" description="N-acetyltransferase" evidence="3">
    <location>
        <begin position="1"/>
        <end position="141"/>
    </location>
</feature>
<dbReference type="RefSeq" id="WP_039805689.1">
    <property type="nucleotide sequence ID" value="NZ_CP010415.1"/>
</dbReference>
<gene>
    <name evidence="4" type="ORF">Achr_30550</name>
</gene>
<evidence type="ECO:0000256" key="1">
    <source>
        <dbReference type="ARBA" id="ARBA00022679"/>
    </source>
</evidence>
<evidence type="ECO:0000256" key="2">
    <source>
        <dbReference type="ARBA" id="ARBA00023315"/>
    </source>
</evidence>
<proteinExistence type="predicted"/>
<sequence>MSVRPITPADHPALLALWRRTPGLQLRAEDDFEPFCIYLARNPGLSQLVELDGRIVASLLVGHDGRRGYLQHLAVDEPCRGRGFARALLGEALARLAQLGVDKSHVFVLRDAPQAQAFWEAQADWEGRSDIRVYSTRRGSE</sequence>
<accession>A0A0C4WJ36</accession>
<dbReference type="InterPro" id="IPR016181">
    <property type="entry name" value="Acyl_CoA_acyltransferase"/>
</dbReference>
<evidence type="ECO:0000259" key="3">
    <source>
        <dbReference type="PROSITE" id="PS51186"/>
    </source>
</evidence>
<dbReference type="SUPFAM" id="SSF55729">
    <property type="entry name" value="Acyl-CoA N-acyltransferases (Nat)"/>
    <property type="match status" value="1"/>
</dbReference>
<keyword evidence="1 4" id="KW-0808">Transferase</keyword>
<dbReference type="PANTHER" id="PTHR43877">
    <property type="entry name" value="AMINOALKYLPHOSPHONATE N-ACETYLTRANSFERASE-RELATED-RELATED"/>
    <property type="match status" value="1"/>
</dbReference>
<dbReference type="Proteomes" id="UP000068210">
    <property type="component" value="Chromosome"/>
</dbReference>
<organism evidence="4 5">
    <name type="scientific">Azotobacter chroococcum NCIMB 8003</name>
    <dbReference type="NCBI Taxonomy" id="1328314"/>
    <lineage>
        <taxon>Bacteria</taxon>
        <taxon>Pseudomonadati</taxon>
        <taxon>Pseudomonadota</taxon>
        <taxon>Gammaproteobacteria</taxon>
        <taxon>Pseudomonadales</taxon>
        <taxon>Pseudomonadaceae</taxon>
        <taxon>Azotobacter</taxon>
    </lineage>
</organism>